<dbReference type="OrthoDB" id="1607513at2759"/>
<dbReference type="AlphaFoldDB" id="A0A9Q3HUT6"/>
<keyword evidence="3" id="KW-1185">Reference proteome</keyword>
<gene>
    <name evidence="2" type="ORF">O181_058396</name>
</gene>
<sequence>MSSVTPSQKTVLSDENATQASLGESCNTSTNIKQSWVWIYFHQGEEGFVECQVLDQFVKPCKKKLKRDCTGSTKAMNHHLTGFHQLQNPSKQLFLGGGTLEKHIHSSHPKRV</sequence>
<organism evidence="2 3">
    <name type="scientific">Austropuccinia psidii MF-1</name>
    <dbReference type="NCBI Taxonomy" id="1389203"/>
    <lineage>
        <taxon>Eukaryota</taxon>
        <taxon>Fungi</taxon>
        <taxon>Dikarya</taxon>
        <taxon>Basidiomycota</taxon>
        <taxon>Pucciniomycotina</taxon>
        <taxon>Pucciniomycetes</taxon>
        <taxon>Pucciniales</taxon>
        <taxon>Sphaerophragmiaceae</taxon>
        <taxon>Austropuccinia</taxon>
    </lineage>
</organism>
<proteinExistence type="predicted"/>
<dbReference type="Proteomes" id="UP000765509">
    <property type="component" value="Unassembled WGS sequence"/>
</dbReference>
<comment type="caution">
    <text evidence="2">The sequence shown here is derived from an EMBL/GenBank/DDBJ whole genome shotgun (WGS) entry which is preliminary data.</text>
</comment>
<name>A0A9Q3HUT6_9BASI</name>
<feature type="region of interest" description="Disordered" evidence="1">
    <location>
        <begin position="1"/>
        <end position="27"/>
    </location>
</feature>
<protein>
    <submittedName>
        <fullName evidence="2">Uncharacterized protein</fullName>
    </submittedName>
</protein>
<evidence type="ECO:0000256" key="1">
    <source>
        <dbReference type="SAM" id="MobiDB-lite"/>
    </source>
</evidence>
<reference evidence="2" key="1">
    <citation type="submission" date="2021-03" db="EMBL/GenBank/DDBJ databases">
        <title>Draft genome sequence of rust myrtle Austropuccinia psidii MF-1, a brazilian biotype.</title>
        <authorList>
            <person name="Quecine M.C."/>
            <person name="Pachon D.M.R."/>
            <person name="Bonatelli M.L."/>
            <person name="Correr F.H."/>
            <person name="Franceschini L.M."/>
            <person name="Leite T.F."/>
            <person name="Margarido G.R.A."/>
            <person name="Almeida C.A."/>
            <person name="Ferrarezi J.A."/>
            <person name="Labate C.A."/>
        </authorList>
    </citation>
    <scope>NUCLEOTIDE SEQUENCE</scope>
    <source>
        <strain evidence="2">MF-1</strain>
    </source>
</reference>
<evidence type="ECO:0000313" key="3">
    <source>
        <dbReference type="Proteomes" id="UP000765509"/>
    </source>
</evidence>
<dbReference type="EMBL" id="AVOT02026799">
    <property type="protein sequence ID" value="MBW0518681.1"/>
    <property type="molecule type" value="Genomic_DNA"/>
</dbReference>
<accession>A0A9Q3HUT6</accession>
<evidence type="ECO:0000313" key="2">
    <source>
        <dbReference type="EMBL" id="MBW0518681.1"/>
    </source>
</evidence>